<keyword evidence="7" id="KW-0732">Signal</keyword>
<name>A0ABD0XJD5_UMBPY</name>
<evidence type="ECO:0000256" key="7">
    <source>
        <dbReference type="ARBA" id="ARBA00022729"/>
    </source>
</evidence>
<comment type="similarity">
    <text evidence="3 15">Belongs to the peptidase A1 family.</text>
</comment>
<evidence type="ECO:0000256" key="8">
    <source>
        <dbReference type="ARBA" id="ARBA00022750"/>
    </source>
</evidence>
<dbReference type="InterPro" id="IPR021109">
    <property type="entry name" value="Peptidase_aspartic_dom_sf"/>
</dbReference>
<feature type="active site" evidence="13">
    <location>
        <position position="65"/>
    </location>
</feature>
<evidence type="ECO:0000313" key="17">
    <source>
        <dbReference type="EMBL" id="KAL1021543.1"/>
    </source>
</evidence>
<evidence type="ECO:0000256" key="10">
    <source>
        <dbReference type="ARBA" id="ARBA00023145"/>
    </source>
</evidence>
<feature type="disulfide bond" evidence="14">
    <location>
        <begin position="242"/>
        <end position="246"/>
    </location>
</feature>
<dbReference type="PANTHER" id="PTHR47966:SF24">
    <property type="entry name" value="RENIN"/>
    <property type="match status" value="1"/>
</dbReference>
<proteinExistence type="inferred from homology"/>
<dbReference type="GO" id="GO:0004190">
    <property type="term" value="F:aspartic-type endopeptidase activity"/>
    <property type="evidence" value="ECO:0007669"/>
    <property type="project" value="UniProtKB-KW"/>
</dbReference>
<gene>
    <name evidence="17" type="ORF">UPYG_G00014600</name>
</gene>
<evidence type="ECO:0000256" key="9">
    <source>
        <dbReference type="ARBA" id="ARBA00022801"/>
    </source>
</evidence>
<evidence type="ECO:0000256" key="14">
    <source>
        <dbReference type="PIRSR" id="PIRSR601461-2"/>
    </source>
</evidence>
<comment type="catalytic activity">
    <reaction evidence="1">
        <text>Cleavage of Leu-|-Xaa bond in angiotensinogen to generate angiotensin I.</text>
        <dbReference type="EC" id="3.4.23.15"/>
    </reaction>
</comment>
<feature type="active site" evidence="13">
    <location>
        <position position="251"/>
    </location>
</feature>
<feature type="domain" description="Peptidase A1" evidence="16">
    <location>
        <begin position="47"/>
        <end position="333"/>
    </location>
</feature>
<dbReference type="AlphaFoldDB" id="A0ABD0XJD5"/>
<dbReference type="SUPFAM" id="SSF50630">
    <property type="entry name" value="Acid proteases"/>
    <property type="match status" value="1"/>
</dbReference>
<comment type="caution">
    <text evidence="17">The sequence shown here is derived from an EMBL/GenBank/DDBJ whole genome shotgun (WGS) entry which is preliminary data.</text>
</comment>
<evidence type="ECO:0000256" key="11">
    <source>
        <dbReference type="ARBA" id="ARBA00023157"/>
    </source>
</evidence>
<evidence type="ECO:0000256" key="5">
    <source>
        <dbReference type="ARBA" id="ARBA00022525"/>
    </source>
</evidence>
<evidence type="ECO:0000256" key="13">
    <source>
        <dbReference type="PIRSR" id="PIRSR601461-1"/>
    </source>
</evidence>
<evidence type="ECO:0000259" key="16">
    <source>
        <dbReference type="PROSITE" id="PS51767"/>
    </source>
</evidence>
<dbReference type="PROSITE" id="PS51767">
    <property type="entry name" value="PEPTIDASE_A1"/>
    <property type="match status" value="1"/>
</dbReference>
<dbReference type="InterPro" id="IPR033121">
    <property type="entry name" value="PEPTIDASE_A1"/>
</dbReference>
<dbReference type="FunFam" id="2.40.70.10:FF:000032">
    <property type="entry name" value="renin"/>
    <property type="match status" value="1"/>
</dbReference>
<organism evidence="17 18">
    <name type="scientific">Umbra pygmaea</name>
    <name type="common">Eastern mudminnow</name>
    <dbReference type="NCBI Taxonomy" id="75934"/>
    <lineage>
        <taxon>Eukaryota</taxon>
        <taxon>Metazoa</taxon>
        <taxon>Chordata</taxon>
        <taxon>Craniata</taxon>
        <taxon>Vertebrata</taxon>
        <taxon>Euteleostomi</taxon>
        <taxon>Actinopterygii</taxon>
        <taxon>Neopterygii</taxon>
        <taxon>Teleostei</taxon>
        <taxon>Protacanthopterygii</taxon>
        <taxon>Esociformes</taxon>
        <taxon>Umbridae</taxon>
        <taxon>Umbra</taxon>
    </lineage>
</organism>
<reference evidence="17 18" key="1">
    <citation type="submission" date="2024-06" db="EMBL/GenBank/DDBJ databases">
        <authorList>
            <person name="Pan Q."/>
            <person name="Wen M."/>
            <person name="Jouanno E."/>
            <person name="Zahm M."/>
            <person name="Klopp C."/>
            <person name="Cabau C."/>
            <person name="Louis A."/>
            <person name="Berthelot C."/>
            <person name="Parey E."/>
            <person name="Roest Crollius H."/>
            <person name="Montfort J."/>
            <person name="Robinson-Rechavi M."/>
            <person name="Bouchez O."/>
            <person name="Lampietro C."/>
            <person name="Lopez Roques C."/>
            <person name="Donnadieu C."/>
            <person name="Postlethwait J."/>
            <person name="Bobe J."/>
            <person name="Verreycken H."/>
            <person name="Guiguen Y."/>
        </authorList>
    </citation>
    <scope>NUCLEOTIDE SEQUENCE [LARGE SCALE GENOMIC DNA]</scope>
    <source>
        <strain evidence="17">Up_M1</strain>
        <tissue evidence="17">Testis</tissue>
    </source>
</reference>
<dbReference type="EC" id="3.4.23.15" evidence="4"/>
<evidence type="ECO:0000256" key="15">
    <source>
        <dbReference type="RuleBase" id="RU000454"/>
    </source>
</evidence>
<dbReference type="Gene3D" id="2.40.70.10">
    <property type="entry name" value="Acid Proteases"/>
    <property type="match status" value="3"/>
</dbReference>
<keyword evidence="11 14" id="KW-1015">Disulfide bond</keyword>
<dbReference type="PROSITE" id="PS00141">
    <property type="entry name" value="ASP_PROTEASE"/>
    <property type="match status" value="2"/>
</dbReference>
<dbReference type="InterPro" id="IPR001969">
    <property type="entry name" value="Aspartic_peptidase_AS"/>
</dbReference>
<evidence type="ECO:0000256" key="4">
    <source>
        <dbReference type="ARBA" id="ARBA00013216"/>
    </source>
</evidence>
<dbReference type="InterPro" id="IPR001461">
    <property type="entry name" value="Aspartic_peptidase_A1"/>
</dbReference>
<evidence type="ECO:0000256" key="12">
    <source>
        <dbReference type="ARBA" id="ARBA00032220"/>
    </source>
</evidence>
<evidence type="ECO:0000256" key="3">
    <source>
        <dbReference type="ARBA" id="ARBA00007447"/>
    </source>
</evidence>
<keyword evidence="10" id="KW-0865">Zymogen</keyword>
<dbReference type="Proteomes" id="UP001557470">
    <property type="component" value="Unassembled WGS sequence"/>
</dbReference>
<dbReference type="EMBL" id="JAGEUA010000001">
    <property type="protein sequence ID" value="KAL1021543.1"/>
    <property type="molecule type" value="Genomic_DNA"/>
</dbReference>
<evidence type="ECO:0000313" key="18">
    <source>
        <dbReference type="Proteomes" id="UP001557470"/>
    </source>
</evidence>
<feature type="disulfide bond" evidence="14">
    <location>
        <begin position="78"/>
        <end position="85"/>
    </location>
</feature>
<keyword evidence="9 15" id="KW-0378">Hydrolase</keyword>
<evidence type="ECO:0000256" key="6">
    <source>
        <dbReference type="ARBA" id="ARBA00022670"/>
    </source>
</evidence>
<accession>A0ABD0XJD5</accession>
<keyword evidence="8 15" id="KW-0064">Aspartyl protease</keyword>
<protein>
    <recommendedName>
        <fullName evidence="4">renin</fullName>
        <ecNumber evidence="4">3.4.23.15</ecNumber>
    </recommendedName>
    <alternativeName>
        <fullName evidence="12">Angiotensinogenase</fullName>
    </alternativeName>
</protein>
<evidence type="ECO:0000256" key="2">
    <source>
        <dbReference type="ARBA" id="ARBA00004613"/>
    </source>
</evidence>
<keyword evidence="6 15" id="KW-0645">Protease</keyword>
<comment type="subcellular location">
    <subcellularLocation>
        <location evidence="2">Secreted</location>
    </subcellularLocation>
</comment>
<evidence type="ECO:0000256" key="1">
    <source>
        <dbReference type="ARBA" id="ARBA00000430"/>
    </source>
</evidence>
<dbReference type="PRINTS" id="PR00792">
    <property type="entry name" value="PEPSIN"/>
</dbReference>
<keyword evidence="5" id="KW-0964">Secreted</keyword>
<keyword evidence="18" id="KW-1185">Reference proteome</keyword>
<dbReference type="GO" id="GO:0005615">
    <property type="term" value="C:extracellular space"/>
    <property type="evidence" value="ECO:0007669"/>
    <property type="project" value="UniProtKB-ARBA"/>
</dbReference>
<dbReference type="GO" id="GO:0006508">
    <property type="term" value="P:proteolysis"/>
    <property type="evidence" value="ECO:0007669"/>
    <property type="project" value="UniProtKB-KW"/>
</dbReference>
<dbReference type="Pfam" id="PF00026">
    <property type="entry name" value="Asp"/>
    <property type="match status" value="2"/>
</dbReference>
<sequence length="333" mass="36121">MPSIRQTLHEMGVSPAQFFTEFAQKSKGDPSQSNGTTPLTNYLDTQYYGEISIGSPAQMFNVVFDTGSANLWVPSSHCSPLYTACFTHNRYDASKSRTHIQNGTGFSIQYASGNVRGFLSEDVVVVGGIPVVQVFAEATALPAIPFIFAKFDGVLGMGYPNVAIDGITPVFDRIMSQHVLKEKVFSVYYSKDPMHKPGGELVLGGTDPDYYTGNFNYIGTREIGKWEVIMKGVSVREELIFCAEGCTAVIDTGSSYITGPASSISVLMKSIGATELAEGGQSPFGEDICSVTFRGLDVPPPTGPIWILGANFIARYYTEFDRHNNRIGFATAV</sequence>
<dbReference type="PANTHER" id="PTHR47966">
    <property type="entry name" value="BETA-SITE APP-CLEAVING ENZYME, ISOFORM A-RELATED"/>
    <property type="match status" value="1"/>
</dbReference>
<dbReference type="GO" id="GO:0008217">
    <property type="term" value="P:regulation of blood pressure"/>
    <property type="evidence" value="ECO:0007669"/>
    <property type="project" value="UniProtKB-ARBA"/>
</dbReference>